<keyword evidence="3" id="KW-1185">Reference proteome</keyword>
<keyword evidence="1" id="KW-0175">Coiled coil</keyword>
<accession>A0A9P5PV51</accession>
<sequence length="152" mass="17524">MPLCSSCGGKTFVPRVVVDFLGLHNKLRTLSGPAFVQPDEVASVLQNIQRDLEDYEAEIYRLECLRREKERLEQYATQLRSLLSPFRKVPDEVLQRIFDECCDTNIFRVVDSKRRLPVHTSQALRYKPAMKCPFHACDMVSDIINMEDESSA</sequence>
<feature type="coiled-coil region" evidence="1">
    <location>
        <begin position="45"/>
        <end position="82"/>
    </location>
</feature>
<dbReference type="OrthoDB" id="3266451at2759"/>
<comment type="caution">
    <text evidence="2">The sequence shown here is derived from an EMBL/GenBank/DDBJ whole genome shotgun (WGS) entry which is preliminary data.</text>
</comment>
<reference evidence="2" key="1">
    <citation type="submission" date="2020-11" db="EMBL/GenBank/DDBJ databases">
        <authorList>
            <consortium name="DOE Joint Genome Institute"/>
            <person name="Ahrendt S."/>
            <person name="Riley R."/>
            <person name="Andreopoulos W."/>
            <person name="Labutti K."/>
            <person name="Pangilinan J."/>
            <person name="Ruiz-Duenas F.J."/>
            <person name="Barrasa J.M."/>
            <person name="Sanchez-Garcia M."/>
            <person name="Camarero S."/>
            <person name="Miyauchi S."/>
            <person name="Serrano A."/>
            <person name="Linde D."/>
            <person name="Babiker R."/>
            <person name="Drula E."/>
            <person name="Ayuso-Fernandez I."/>
            <person name="Pacheco R."/>
            <person name="Padilla G."/>
            <person name="Ferreira P."/>
            <person name="Barriuso J."/>
            <person name="Kellner H."/>
            <person name="Castanera R."/>
            <person name="Alfaro M."/>
            <person name="Ramirez L."/>
            <person name="Pisabarro A.G."/>
            <person name="Kuo A."/>
            <person name="Tritt A."/>
            <person name="Lipzen A."/>
            <person name="He G."/>
            <person name="Yan M."/>
            <person name="Ng V."/>
            <person name="Cullen D."/>
            <person name="Martin F."/>
            <person name="Rosso M.-N."/>
            <person name="Henrissat B."/>
            <person name="Hibbett D."/>
            <person name="Martinez A.T."/>
            <person name="Grigoriev I.V."/>
        </authorList>
    </citation>
    <scope>NUCLEOTIDE SEQUENCE</scope>
    <source>
        <strain evidence="2">AH 40177</strain>
    </source>
</reference>
<name>A0A9P5PV51_9AGAR</name>
<dbReference type="AlphaFoldDB" id="A0A9P5PV51"/>
<organism evidence="2 3">
    <name type="scientific">Rhodocollybia butyracea</name>
    <dbReference type="NCBI Taxonomy" id="206335"/>
    <lineage>
        <taxon>Eukaryota</taxon>
        <taxon>Fungi</taxon>
        <taxon>Dikarya</taxon>
        <taxon>Basidiomycota</taxon>
        <taxon>Agaricomycotina</taxon>
        <taxon>Agaricomycetes</taxon>
        <taxon>Agaricomycetidae</taxon>
        <taxon>Agaricales</taxon>
        <taxon>Marasmiineae</taxon>
        <taxon>Omphalotaceae</taxon>
        <taxon>Rhodocollybia</taxon>
    </lineage>
</organism>
<evidence type="ECO:0000313" key="3">
    <source>
        <dbReference type="Proteomes" id="UP000772434"/>
    </source>
</evidence>
<protein>
    <submittedName>
        <fullName evidence="2">Uncharacterized protein</fullName>
    </submittedName>
</protein>
<evidence type="ECO:0000256" key="1">
    <source>
        <dbReference type="SAM" id="Coils"/>
    </source>
</evidence>
<evidence type="ECO:0000313" key="2">
    <source>
        <dbReference type="EMBL" id="KAF9069971.1"/>
    </source>
</evidence>
<dbReference type="EMBL" id="JADNRY010000045">
    <property type="protein sequence ID" value="KAF9069971.1"/>
    <property type="molecule type" value="Genomic_DNA"/>
</dbReference>
<dbReference type="Proteomes" id="UP000772434">
    <property type="component" value="Unassembled WGS sequence"/>
</dbReference>
<gene>
    <name evidence="2" type="ORF">BDP27DRAFT_1420410</name>
</gene>
<proteinExistence type="predicted"/>